<dbReference type="Proteomes" id="UP000064525">
    <property type="component" value="Chromosome I"/>
</dbReference>
<reference evidence="5" key="2">
    <citation type="submission" date="2015-11" db="EMBL/GenBank/DDBJ databases">
        <authorList>
            <person name="Anvar S.Y."/>
        </authorList>
    </citation>
    <scope>NUCLEOTIDE SEQUENCE [LARGE SCALE GENOMIC DNA]</scope>
</reference>
<evidence type="ECO:0000256" key="1">
    <source>
        <dbReference type="SAM" id="SignalP"/>
    </source>
</evidence>
<dbReference type="OrthoDB" id="196859at2"/>
<reference evidence="2" key="3">
    <citation type="submission" date="2015-11" db="EMBL/GenBank/DDBJ databases">
        <authorList>
            <person name="Zhang Y."/>
            <person name="Guo Z."/>
        </authorList>
    </citation>
    <scope>NUCLEOTIDE SEQUENCE</scope>
    <source>
        <strain evidence="2">1</strain>
    </source>
</reference>
<evidence type="ECO:0000313" key="4">
    <source>
        <dbReference type="Proteomes" id="UP000029925"/>
    </source>
</evidence>
<dbReference type="Proteomes" id="UP000029925">
    <property type="component" value="Unassembled WGS sequence"/>
</dbReference>
<name>A0A099UCI9_9HELI</name>
<evidence type="ECO:0000313" key="2">
    <source>
        <dbReference type="EMBL" id="CUU39146.1"/>
    </source>
</evidence>
<protein>
    <submittedName>
        <fullName evidence="3">Heme-binding protein</fullName>
    </submittedName>
    <submittedName>
        <fullName evidence="2">Putative cytochrome C-type haem-binding periplasmic protein</fullName>
    </submittedName>
</protein>
<keyword evidence="4" id="KW-1185">Reference proteome</keyword>
<dbReference type="KEGG" id="hty:BN2458_PEG0259"/>
<dbReference type="RefSeq" id="WP_034343857.1">
    <property type="nucleotide sequence ID" value="NZ_CAOMJD010000023.1"/>
</dbReference>
<reference evidence="3 4" key="1">
    <citation type="journal article" date="2014" name="Genome Announc.">
        <title>Draft genome sequences of eight enterohepatic helicobacter species isolated from both laboratory and wild rodents.</title>
        <authorList>
            <person name="Sheh A."/>
            <person name="Shen Z."/>
            <person name="Fox J.G."/>
        </authorList>
    </citation>
    <scope>NUCLEOTIDE SEQUENCE [LARGE SCALE GENOMIC DNA]</scope>
    <source>
        <strain evidence="3 4">MIT 98-6810</strain>
    </source>
</reference>
<keyword evidence="1" id="KW-0732">Signal</keyword>
<dbReference type="Pfam" id="PF09626">
    <property type="entry name" value="DHC"/>
    <property type="match status" value="1"/>
</dbReference>
<dbReference type="EMBL" id="JRPF02000006">
    <property type="protein sequence ID" value="TLD78373.1"/>
    <property type="molecule type" value="Genomic_DNA"/>
</dbReference>
<gene>
    <name evidence="2" type="ORF">BN2458_PEG0259</name>
    <name evidence="3" type="ORF">LS75_006270</name>
</gene>
<dbReference type="GeneID" id="78150596"/>
<dbReference type="PATRIC" id="fig|76936.10.peg.251"/>
<evidence type="ECO:0000313" key="5">
    <source>
        <dbReference type="Proteomes" id="UP000064525"/>
    </source>
</evidence>
<feature type="chain" id="PRO_5044540545" evidence="1">
    <location>
        <begin position="21"/>
        <end position="197"/>
    </location>
</feature>
<dbReference type="STRING" id="76936.BN2458_PEG0259"/>
<proteinExistence type="predicted"/>
<organism evidence="2 5">
    <name type="scientific">Helicobacter typhlonius</name>
    <dbReference type="NCBI Taxonomy" id="76936"/>
    <lineage>
        <taxon>Bacteria</taxon>
        <taxon>Pseudomonadati</taxon>
        <taxon>Campylobacterota</taxon>
        <taxon>Epsilonproteobacteria</taxon>
        <taxon>Campylobacterales</taxon>
        <taxon>Helicobacteraceae</taxon>
        <taxon>Helicobacter</taxon>
    </lineage>
</organism>
<accession>A0A099UCI9</accession>
<dbReference type="EMBL" id="LN907858">
    <property type="protein sequence ID" value="CUU39146.1"/>
    <property type="molecule type" value="Genomic_DNA"/>
</dbReference>
<feature type="signal peptide" evidence="1">
    <location>
        <begin position="1"/>
        <end position="20"/>
    </location>
</feature>
<evidence type="ECO:0000313" key="3">
    <source>
        <dbReference type="EMBL" id="TLD78373.1"/>
    </source>
</evidence>
<dbReference type="InterPro" id="IPR018588">
    <property type="entry name" value="Dihaem_cytochrome-c"/>
</dbReference>
<dbReference type="AlphaFoldDB" id="A0A099UCI9"/>
<sequence>MKLCAKAVLLMSLTFVCTQAGEILYASKVKSLYKEGDNKVVGRLLPTAKVDVLEHKGNKVLLRIQGYKQVGNQAALYFAPNRRILNVGFSKNVDVAFKSIETFKESESKQEWELASVDLWSDDAHLVESVEQLYKEANELFANCSICHALHPPKEFNANAWPSVIKSMKTRVGFDNDQEYLVSQYLQKNAKDMPKEK</sequence>